<feature type="region of interest" description="Disordered" evidence="1">
    <location>
        <begin position="525"/>
        <end position="570"/>
    </location>
</feature>
<accession>A0A9P4MV23</accession>
<feature type="compositionally biased region" description="Polar residues" evidence="1">
    <location>
        <begin position="27"/>
        <end position="36"/>
    </location>
</feature>
<feature type="region of interest" description="Disordered" evidence="1">
    <location>
        <begin position="62"/>
        <end position="85"/>
    </location>
</feature>
<feature type="region of interest" description="Disordered" evidence="1">
    <location>
        <begin position="1"/>
        <end position="36"/>
    </location>
</feature>
<dbReference type="PANTHER" id="PTHR31758">
    <property type="entry name" value="BTB/POZ DOMAIN-CONTAINING PROTEIN YLR108C"/>
    <property type="match status" value="1"/>
</dbReference>
<dbReference type="Gene3D" id="3.30.710.10">
    <property type="entry name" value="Potassium Channel Kv1.1, Chain A"/>
    <property type="match status" value="1"/>
</dbReference>
<name>A0A9P4MV23_9PLEO</name>
<dbReference type="SUPFAM" id="SSF54695">
    <property type="entry name" value="POZ domain"/>
    <property type="match status" value="1"/>
</dbReference>
<sequence>MPQEAPETSSRDFAFPSTDQAGRAEHSTTTNYLSRSSDCHDDISNTHFANHLSLHEISLNRPNYTTQQSPGHGTKPEGQFPIDFEDNSQAPLAWDWNSSVEFPDFTSHYEPQGELIKEAQDHTIPKDFCIPVTNQDSIQKPHPVPSHHPTPTQNSLSPPQELPAMTSIQTGMKRKAYGSEPSSAVSQGVSFSSELQPPAAKRTLHSDTSSVASTSSPAIASIEITNTATTRPAPGMQSNPAINSEAQRRKEARKGTGPAGRVIDVSKPRKIVEVPDGADVLPAGKVFPIQIGSELFRLSGASISSDAPSYFSNFFLEQLKFQQDSHHPSEIRTLYIDRDPATFRDISLHLQGYHVKPRNGEHFVRLFADAQFYSLPRLIKHLYATDIFIRIGQRDFQLPRDLFSAPGDSPNFFTLGFAHFFTSPAQVFPGLDRASLLRPPIIKPPEVPGRSGDVFADLIRLMQGYDVEIRGEGHRNELLRDARWFHLKGLEQRLIPYNISHNLARGCSEIVIRLDDIRQSGVSFIRDTTTSDESGTGSGEGLLSPEVRSPAKSKEEQRRGGGTISYARPYTEDPANTYHLILETSGSESATLHFPSPSPSVSPSTTPSLTLRATFHAPALNRITSLFSVIASKMGLPATQPLGLMMMASGGGIAAQPASPANSGVSGRRVRVRWEEDAEVILDGQSVGLGVFNKEGDEENQDGSVGVRFEDGKGEWVWGGDKNEEEEREEQWTVKRAQWRIRVEPVSRDVMDPARRMQVVLCIVRVEAVRSQRVRNRQRGFLGS</sequence>
<gene>
    <name evidence="2" type="ORF">GQ43DRAFT_402757</name>
</gene>
<feature type="region of interest" description="Disordered" evidence="1">
    <location>
        <begin position="133"/>
        <end position="263"/>
    </location>
</feature>
<dbReference type="Proteomes" id="UP000799536">
    <property type="component" value="Unassembled WGS sequence"/>
</dbReference>
<evidence type="ECO:0008006" key="4">
    <source>
        <dbReference type="Google" id="ProtNLM"/>
    </source>
</evidence>
<dbReference type="EMBL" id="ML994219">
    <property type="protein sequence ID" value="KAF2197585.1"/>
    <property type="molecule type" value="Genomic_DNA"/>
</dbReference>
<reference evidence="2" key="1">
    <citation type="journal article" date="2020" name="Stud. Mycol.">
        <title>101 Dothideomycetes genomes: a test case for predicting lifestyles and emergence of pathogens.</title>
        <authorList>
            <person name="Haridas S."/>
            <person name="Albert R."/>
            <person name="Binder M."/>
            <person name="Bloem J."/>
            <person name="Labutti K."/>
            <person name="Salamov A."/>
            <person name="Andreopoulos B."/>
            <person name="Baker S."/>
            <person name="Barry K."/>
            <person name="Bills G."/>
            <person name="Bluhm B."/>
            <person name="Cannon C."/>
            <person name="Castanera R."/>
            <person name="Culley D."/>
            <person name="Daum C."/>
            <person name="Ezra D."/>
            <person name="Gonzalez J."/>
            <person name="Henrissat B."/>
            <person name="Kuo A."/>
            <person name="Liang C."/>
            <person name="Lipzen A."/>
            <person name="Lutzoni F."/>
            <person name="Magnuson J."/>
            <person name="Mondo S."/>
            <person name="Nolan M."/>
            <person name="Ohm R."/>
            <person name="Pangilinan J."/>
            <person name="Park H.-J."/>
            <person name="Ramirez L."/>
            <person name="Alfaro M."/>
            <person name="Sun H."/>
            <person name="Tritt A."/>
            <person name="Yoshinaga Y."/>
            <person name="Zwiers L.-H."/>
            <person name="Turgeon B."/>
            <person name="Goodwin S."/>
            <person name="Spatafora J."/>
            <person name="Crous P."/>
            <person name="Grigoriev I."/>
        </authorList>
    </citation>
    <scope>NUCLEOTIDE SEQUENCE</scope>
    <source>
        <strain evidence="2">ATCC 74209</strain>
    </source>
</reference>
<dbReference type="OrthoDB" id="2414723at2759"/>
<feature type="compositionally biased region" description="Polar residues" evidence="1">
    <location>
        <begin position="226"/>
        <end position="245"/>
    </location>
</feature>
<keyword evidence="3" id="KW-1185">Reference proteome</keyword>
<dbReference type="InterPro" id="IPR011333">
    <property type="entry name" value="SKP1/BTB/POZ_sf"/>
</dbReference>
<feature type="compositionally biased region" description="Low complexity" evidence="1">
    <location>
        <begin position="182"/>
        <end position="193"/>
    </location>
</feature>
<dbReference type="PANTHER" id="PTHR31758:SF2">
    <property type="entry name" value="BTB_POZ DOMAIN-CONTAINING PROTEIN YLR108C"/>
    <property type="match status" value="1"/>
</dbReference>
<evidence type="ECO:0000313" key="3">
    <source>
        <dbReference type="Proteomes" id="UP000799536"/>
    </source>
</evidence>
<protein>
    <recommendedName>
        <fullName evidence="4">Potassium channel tetramerisation-type BTB domain-containing protein</fullName>
    </recommendedName>
</protein>
<feature type="compositionally biased region" description="Polar residues" evidence="1">
    <location>
        <begin position="62"/>
        <end position="71"/>
    </location>
</feature>
<evidence type="ECO:0000313" key="2">
    <source>
        <dbReference type="EMBL" id="KAF2197585.1"/>
    </source>
</evidence>
<proteinExistence type="predicted"/>
<organism evidence="2 3">
    <name type="scientific">Delitschia confertaspora ATCC 74209</name>
    <dbReference type="NCBI Taxonomy" id="1513339"/>
    <lineage>
        <taxon>Eukaryota</taxon>
        <taxon>Fungi</taxon>
        <taxon>Dikarya</taxon>
        <taxon>Ascomycota</taxon>
        <taxon>Pezizomycotina</taxon>
        <taxon>Dothideomycetes</taxon>
        <taxon>Pleosporomycetidae</taxon>
        <taxon>Pleosporales</taxon>
        <taxon>Delitschiaceae</taxon>
        <taxon>Delitschia</taxon>
    </lineage>
</organism>
<dbReference type="AlphaFoldDB" id="A0A9P4MV23"/>
<comment type="caution">
    <text evidence="2">The sequence shown here is derived from an EMBL/GenBank/DDBJ whole genome shotgun (WGS) entry which is preliminary data.</text>
</comment>
<feature type="compositionally biased region" description="Low complexity" evidence="1">
    <location>
        <begin position="206"/>
        <end position="225"/>
    </location>
</feature>
<evidence type="ECO:0000256" key="1">
    <source>
        <dbReference type="SAM" id="MobiDB-lite"/>
    </source>
</evidence>